<keyword evidence="4 7" id="KW-0812">Transmembrane</keyword>
<evidence type="ECO:0000313" key="8">
    <source>
        <dbReference type="EMBL" id="HGZ41973.1"/>
    </source>
</evidence>
<evidence type="ECO:0000256" key="5">
    <source>
        <dbReference type="ARBA" id="ARBA00022989"/>
    </source>
</evidence>
<feature type="transmembrane region" description="Helical" evidence="7">
    <location>
        <begin position="286"/>
        <end position="309"/>
    </location>
</feature>
<reference evidence="8" key="1">
    <citation type="journal article" date="2020" name="mSystems">
        <title>Genome- and Community-Level Interaction Insights into Carbon Utilization and Element Cycling Functions of Hydrothermarchaeota in Hydrothermal Sediment.</title>
        <authorList>
            <person name="Zhou Z."/>
            <person name="Liu Y."/>
            <person name="Xu W."/>
            <person name="Pan J."/>
            <person name="Luo Z.H."/>
            <person name="Li M."/>
        </authorList>
    </citation>
    <scope>NUCLEOTIDE SEQUENCE [LARGE SCALE GENOMIC DNA]</scope>
    <source>
        <strain evidence="8">SpSt-381</strain>
    </source>
</reference>
<keyword evidence="2" id="KW-0813">Transport</keyword>
<feature type="transmembrane region" description="Helical" evidence="7">
    <location>
        <begin position="226"/>
        <end position="248"/>
    </location>
</feature>
<dbReference type="AlphaFoldDB" id="A0A832I3K4"/>
<feature type="transmembrane region" description="Helical" evidence="7">
    <location>
        <begin position="194"/>
        <end position="214"/>
    </location>
</feature>
<comment type="caution">
    <text evidence="8">The sequence shown here is derived from an EMBL/GenBank/DDBJ whole genome shotgun (WGS) entry which is preliminary data.</text>
</comment>
<sequence>MRRGPRPDGMDLLRLFADHLLPVFLVAGVGYALAATLKSDPRPLAQVAFNVFAPCLVFQIIAESRVPSGDVLRMGSFAAVSLLLVGAAAFAVARLARWPRATSTAVVLCALLPNAGNFGMSANLLAFGEAGLTQASLYFLASSILTYTVGVLVASLGRAAPREALAGLARVPTIWAVAAAFALVRSGARLPGPAATALDLLADACIPAFLVILGMQLRGAGLRGPWGPLITAGGLRLAGGAAAGFLLAPLFGLQGPAYQAAVLQSAMPSAVINTILATEYDVEPRLVTSVVFATTLASPLLLTPVLALLR</sequence>
<dbReference type="PANTHER" id="PTHR36838:SF1">
    <property type="entry name" value="SLR1864 PROTEIN"/>
    <property type="match status" value="1"/>
</dbReference>
<accession>A0A832I3K4</accession>
<dbReference type="Pfam" id="PF03547">
    <property type="entry name" value="Mem_trans"/>
    <property type="match status" value="2"/>
</dbReference>
<dbReference type="InterPro" id="IPR004776">
    <property type="entry name" value="Mem_transp_PIN-like"/>
</dbReference>
<feature type="transmembrane region" description="Helical" evidence="7">
    <location>
        <begin position="44"/>
        <end position="62"/>
    </location>
</feature>
<evidence type="ECO:0000256" key="6">
    <source>
        <dbReference type="ARBA" id="ARBA00023136"/>
    </source>
</evidence>
<feature type="transmembrane region" description="Helical" evidence="7">
    <location>
        <begin position="105"/>
        <end position="125"/>
    </location>
</feature>
<keyword evidence="6 7" id="KW-0472">Membrane</keyword>
<name>A0A832I3K4_UNCEI</name>
<evidence type="ECO:0000256" key="1">
    <source>
        <dbReference type="ARBA" id="ARBA00004141"/>
    </source>
</evidence>
<feature type="transmembrane region" description="Helical" evidence="7">
    <location>
        <begin position="168"/>
        <end position="188"/>
    </location>
</feature>
<gene>
    <name evidence="8" type="ORF">ENR23_00865</name>
</gene>
<evidence type="ECO:0000256" key="4">
    <source>
        <dbReference type="ARBA" id="ARBA00022692"/>
    </source>
</evidence>
<protein>
    <submittedName>
        <fullName evidence="8">AEC family transporter</fullName>
    </submittedName>
</protein>
<feature type="transmembrane region" description="Helical" evidence="7">
    <location>
        <begin position="137"/>
        <end position="156"/>
    </location>
</feature>
<organism evidence="8">
    <name type="scientific">Eiseniibacteriota bacterium</name>
    <dbReference type="NCBI Taxonomy" id="2212470"/>
    <lineage>
        <taxon>Bacteria</taxon>
        <taxon>Candidatus Eiseniibacteriota</taxon>
    </lineage>
</organism>
<keyword evidence="5 7" id="KW-1133">Transmembrane helix</keyword>
<dbReference type="GO" id="GO:0016020">
    <property type="term" value="C:membrane"/>
    <property type="evidence" value="ECO:0007669"/>
    <property type="project" value="UniProtKB-SubCell"/>
</dbReference>
<evidence type="ECO:0000256" key="2">
    <source>
        <dbReference type="ARBA" id="ARBA00022448"/>
    </source>
</evidence>
<dbReference type="PANTHER" id="PTHR36838">
    <property type="entry name" value="AUXIN EFFLUX CARRIER FAMILY PROTEIN"/>
    <property type="match status" value="1"/>
</dbReference>
<evidence type="ECO:0000256" key="7">
    <source>
        <dbReference type="SAM" id="Phobius"/>
    </source>
</evidence>
<keyword evidence="3" id="KW-1003">Cell membrane</keyword>
<feature type="transmembrane region" description="Helical" evidence="7">
    <location>
        <begin position="74"/>
        <end position="93"/>
    </location>
</feature>
<evidence type="ECO:0000256" key="3">
    <source>
        <dbReference type="ARBA" id="ARBA00022475"/>
    </source>
</evidence>
<feature type="transmembrane region" description="Helical" evidence="7">
    <location>
        <begin position="20"/>
        <end position="37"/>
    </location>
</feature>
<comment type="subcellular location">
    <subcellularLocation>
        <location evidence="1">Membrane</location>
        <topology evidence="1">Multi-pass membrane protein</topology>
    </subcellularLocation>
</comment>
<proteinExistence type="predicted"/>
<dbReference type="EMBL" id="DSQF01000002">
    <property type="protein sequence ID" value="HGZ41973.1"/>
    <property type="molecule type" value="Genomic_DNA"/>
</dbReference>
<dbReference type="GO" id="GO:0055085">
    <property type="term" value="P:transmembrane transport"/>
    <property type="evidence" value="ECO:0007669"/>
    <property type="project" value="InterPro"/>
</dbReference>